<dbReference type="GO" id="GO:0016791">
    <property type="term" value="F:phosphatase activity"/>
    <property type="evidence" value="ECO:0007669"/>
    <property type="project" value="TreeGrafter"/>
</dbReference>
<organism evidence="2 3">
    <name type="scientific">Actinocatenispora thailandica</name>
    <dbReference type="NCBI Taxonomy" id="227318"/>
    <lineage>
        <taxon>Bacteria</taxon>
        <taxon>Bacillati</taxon>
        <taxon>Actinomycetota</taxon>
        <taxon>Actinomycetes</taxon>
        <taxon>Micromonosporales</taxon>
        <taxon>Micromonosporaceae</taxon>
        <taxon>Actinocatenispora</taxon>
    </lineage>
</organism>
<name>A0A7R7DWB7_9ACTN</name>
<dbReference type="InterPro" id="IPR050275">
    <property type="entry name" value="PGM_Phosphatase"/>
</dbReference>
<dbReference type="Pfam" id="PF00300">
    <property type="entry name" value="His_Phos_1"/>
    <property type="match status" value="1"/>
</dbReference>
<evidence type="ECO:0008006" key="4">
    <source>
        <dbReference type="Google" id="ProtNLM"/>
    </source>
</evidence>
<dbReference type="SMART" id="SM00855">
    <property type="entry name" value="PGAM"/>
    <property type="match status" value="1"/>
</dbReference>
<dbReference type="InterPro" id="IPR029033">
    <property type="entry name" value="His_PPase_superfam"/>
</dbReference>
<dbReference type="EMBL" id="AP023355">
    <property type="protein sequence ID" value="BCJ39087.1"/>
    <property type="molecule type" value="Genomic_DNA"/>
</dbReference>
<protein>
    <recommendedName>
        <fullName evidence="4">Histidine phosphatase family protein</fullName>
    </recommendedName>
</protein>
<accession>A0A7R7DWB7</accession>
<gene>
    <name evidence="2" type="ORF">Athai_65900</name>
</gene>
<dbReference type="Proteomes" id="UP000611640">
    <property type="component" value="Chromosome"/>
</dbReference>
<keyword evidence="3" id="KW-1185">Reference proteome</keyword>
<dbReference type="PANTHER" id="PTHR48100:SF1">
    <property type="entry name" value="HISTIDINE PHOSPHATASE FAMILY PROTEIN-RELATED"/>
    <property type="match status" value="1"/>
</dbReference>
<dbReference type="InterPro" id="IPR013078">
    <property type="entry name" value="His_Pase_superF_clade-1"/>
</dbReference>
<dbReference type="PANTHER" id="PTHR48100">
    <property type="entry name" value="BROAD-SPECIFICITY PHOSPHATASE YOR283W-RELATED"/>
    <property type="match status" value="1"/>
</dbReference>
<feature type="compositionally biased region" description="Basic and acidic residues" evidence="1">
    <location>
        <begin position="8"/>
        <end position="17"/>
    </location>
</feature>
<dbReference type="KEGG" id="atl:Athai_65900"/>
<feature type="region of interest" description="Disordered" evidence="1">
    <location>
        <begin position="1"/>
        <end position="21"/>
    </location>
</feature>
<evidence type="ECO:0000313" key="3">
    <source>
        <dbReference type="Proteomes" id="UP000611640"/>
    </source>
</evidence>
<dbReference type="Gene3D" id="3.40.50.1240">
    <property type="entry name" value="Phosphoglycerate mutase-like"/>
    <property type="match status" value="1"/>
</dbReference>
<dbReference type="AlphaFoldDB" id="A0A7R7DWB7"/>
<sequence>MSTVHLVQHGEKQRRGGDPGLTVTGRAQALWTGSCLRGKGITQVWSSPLRRSRETAEIIAAVLGLPVQTDPRLRERMSWDGSQPFDVFQREWERSTADRDYRPLWGDSSRDAGDRIAGFLREHAEDRGNTVVVSHGGVTVDLVRTLFGDEPLAGRPELLARGVSPCSLTTVRFDGAAPELERFADDRHLSAPEAPTGAFTHQVGGYRPRWLYTAREILDVHGERLSRLAGRPLEHTWVLWDRDLDEWYSEGPVVFQFAGERLTACHRRTGECSLSWDDLDPTEPVDAGDESLRLCWRADVLPPLGPAVGHPLRLLDLVEDGDPDGRWLISGLDFGFDDPHVVLANVDGHNALLGVPAAGSEPRRRIRVS</sequence>
<proteinExistence type="predicted"/>
<evidence type="ECO:0000313" key="2">
    <source>
        <dbReference type="EMBL" id="BCJ39087.1"/>
    </source>
</evidence>
<dbReference type="RefSeq" id="WP_203965010.1">
    <property type="nucleotide sequence ID" value="NZ_AP023355.1"/>
</dbReference>
<evidence type="ECO:0000256" key="1">
    <source>
        <dbReference type="SAM" id="MobiDB-lite"/>
    </source>
</evidence>
<dbReference type="SUPFAM" id="SSF53254">
    <property type="entry name" value="Phosphoglycerate mutase-like"/>
    <property type="match status" value="1"/>
</dbReference>
<dbReference type="CDD" id="cd07067">
    <property type="entry name" value="HP_PGM_like"/>
    <property type="match status" value="1"/>
</dbReference>
<reference evidence="2 3" key="1">
    <citation type="submission" date="2020-08" db="EMBL/GenBank/DDBJ databases">
        <title>Whole genome shotgun sequence of Actinocatenispora thailandica NBRC 105041.</title>
        <authorList>
            <person name="Komaki H."/>
            <person name="Tamura T."/>
        </authorList>
    </citation>
    <scope>NUCLEOTIDE SEQUENCE [LARGE SCALE GENOMIC DNA]</scope>
    <source>
        <strain evidence="2 3">NBRC 105041</strain>
    </source>
</reference>
<dbReference type="GO" id="GO:0005737">
    <property type="term" value="C:cytoplasm"/>
    <property type="evidence" value="ECO:0007669"/>
    <property type="project" value="TreeGrafter"/>
</dbReference>